<name>A0A0C3DDZ1_9AGAM</name>
<organism evidence="1 2">
    <name type="scientific">Scleroderma citrinum Foug A</name>
    <dbReference type="NCBI Taxonomy" id="1036808"/>
    <lineage>
        <taxon>Eukaryota</taxon>
        <taxon>Fungi</taxon>
        <taxon>Dikarya</taxon>
        <taxon>Basidiomycota</taxon>
        <taxon>Agaricomycotina</taxon>
        <taxon>Agaricomycetes</taxon>
        <taxon>Agaricomycetidae</taxon>
        <taxon>Boletales</taxon>
        <taxon>Sclerodermatineae</taxon>
        <taxon>Sclerodermataceae</taxon>
        <taxon>Scleroderma</taxon>
    </lineage>
</organism>
<proteinExistence type="predicted"/>
<evidence type="ECO:0000313" key="1">
    <source>
        <dbReference type="EMBL" id="KIM58935.1"/>
    </source>
</evidence>
<evidence type="ECO:0000313" key="2">
    <source>
        <dbReference type="Proteomes" id="UP000053989"/>
    </source>
</evidence>
<dbReference type="Proteomes" id="UP000053989">
    <property type="component" value="Unassembled WGS sequence"/>
</dbReference>
<gene>
    <name evidence="1" type="ORF">SCLCIDRAFT_127108</name>
</gene>
<dbReference type="AlphaFoldDB" id="A0A0C3DDZ1"/>
<reference evidence="2" key="2">
    <citation type="submission" date="2015-01" db="EMBL/GenBank/DDBJ databases">
        <title>Evolutionary Origins and Diversification of the Mycorrhizal Mutualists.</title>
        <authorList>
            <consortium name="DOE Joint Genome Institute"/>
            <consortium name="Mycorrhizal Genomics Consortium"/>
            <person name="Kohler A."/>
            <person name="Kuo A."/>
            <person name="Nagy L.G."/>
            <person name="Floudas D."/>
            <person name="Copeland A."/>
            <person name="Barry K.W."/>
            <person name="Cichocki N."/>
            <person name="Veneault-Fourrey C."/>
            <person name="LaButti K."/>
            <person name="Lindquist E.A."/>
            <person name="Lipzen A."/>
            <person name="Lundell T."/>
            <person name="Morin E."/>
            <person name="Murat C."/>
            <person name="Riley R."/>
            <person name="Ohm R."/>
            <person name="Sun H."/>
            <person name="Tunlid A."/>
            <person name="Henrissat B."/>
            <person name="Grigoriev I.V."/>
            <person name="Hibbett D.S."/>
            <person name="Martin F."/>
        </authorList>
    </citation>
    <scope>NUCLEOTIDE SEQUENCE [LARGE SCALE GENOMIC DNA]</scope>
    <source>
        <strain evidence="2">Foug A</strain>
    </source>
</reference>
<sequence length="104" mass="12127">MYDCNVYQGISFPPQFPDGQWHILNHSPKYDMGIQACVPTALCALHNFIQHFDADTFNDPEFDWDYVWFNENEGLPLDVEDVEEVVLQERDEMGRAGEQRDMIA</sequence>
<dbReference type="EMBL" id="KN822079">
    <property type="protein sequence ID" value="KIM58935.1"/>
    <property type="molecule type" value="Genomic_DNA"/>
</dbReference>
<dbReference type="InParanoid" id="A0A0C3DDZ1"/>
<protein>
    <submittedName>
        <fullName evidence="1">Uncharacterized protein</fullName>
    </submittedName>
</protein>
<reference evidence="1 2" key="1">
    <citation type="submission" date="2014-04" db="EMBL/GenBank/DDBJ databases">
        <authorList>
            <consortium name="DOE Joint Genome Institute"/>
            <person name="Kuo A."/>
            <person name="Kohler A."/>
            <person name="Nagy L.G."/>
            <person name="Floudas D."/>
            <person name="Copeland A."/>
            <person name="Barry K.W."/>
            <person name="Cichocki N."/>
            <person name="Veneault-Fourrey C."/>
            <person name="LaButti K."/>
            <person name="Lindquist E.A."/>
            <person name="Lipzen A."/>
            <person name="Lundell T."/>
            <person name="Morin E."/>
            <person name="Murat C."/>
            <person name="Sun H."/>
            <person name="Tunlid A."/>
            <person name="Henrissat B."/>
            <person name="Grigoriev I.V."/>
            <person name="Hibbett D.S."/>
            <person name="Martin F."/>
            <person name="Nordberg H.P."/>
            <person name="Cantor M.N."/>
            <person name="Hua S.X."/>
        </authorList>
    </citation>
    <scope>NUCLEOTIDE SEQUENCE [LARGE SCALE GENOMIC DNA]</scope>
    <source>
        <strain evidence="1 2">Foug A</strain>
    </source>
</reference>
<dbReference type="OrthoDB" id="2684964at2759"/>
<accession>A0A0C3DDZ1</accession>
<dbReference type="HOGENOM" id="CLU_2251664_0_0_1"/>
<keyword evidence="2" id="KW-1185">Reference proteome</keyword>